<reference evidence="6" key="1">
    <citation type="journal article" date="2023" name="Mol. Phylogenet. Evol.">
        <title>Genome-scale phylogeny and comparative genomics of the fungal order Sordariales.</title>
        <authorList>
            <person name="Hensen N."/>
            <person name="Bonometti L."/>
            <person name="Westerberg I."/>
            <person name="Brannstrom I.O."/>
            <person name="Guillou S."/>
            <person name="Cros-Aarteil S."/>
            <person name="Calhoun S."/>
            <person name="Haridas S."/>
            <person name="Kuo A."/>
            <person name="Mondo S."/>
            <person name="Pangilinan J."/>
            <person name="Riley R."/>
            <person name="LaButti K."/>
            <person name="Andreopoulos B."/>
            <person name="Lipzen A."/>
            <person name="Chen C."/>
            <person name="Yan M."/>
            <person name="Daum C."/>
            <person name="Ng V."/>
            <person name="Clum A."/>
            <person name="Steindorff A."/>
            <person name="Ohm R.A."/>
            <person name="Martin F."/>
            <person name="Silar P."/>
            <person name="Natvig D.O."/>
            <person name="Lalanne C."/>
            <person name="Gautier V."/>
            <person name="Ament-Velasquez S.L."/>
            <person name="Kruys A."/>
            <person name="Hutchinson M.I."/>
            <person name="Powell A.J."/>
            <person name="Barry K."/>
            <person name="Miller A.N."/>
            <person name="Grigoriev I.V."/>
            <person name="Debuchy R."/>
            <person name="Gladieux P."/>
            <person name="Hiltunen Thoren M."/>
            <person name="Johannesson H."/>
        </authorList>
    </citation>
    <scope>NUCLEOTIDE SEQUENCE</scope>
    <source>
        <strain evidence="6">PSN324</strain>
    </source>
</reference>
<name>A0AAV9I132_9PEZI</name>
<accession>A0AAV9I132</accession>
<reference evidence="6" key="2">
    <citation type="submission" date="2023-06" db="EMBL/GenBank/DDBJ databases">
        <authorList>
            <consortium name="Lawrence Berkeley National Laboratory"/>
            <person name="Mondo S.J."/>
            <person name="Hensen N."/>
            <person name="Bonometti L."/>
            <person name="Westerberg I."/>
            <person name="Brannstrom I.O."/>
            <person name="Guillou S."/>
            <person name="Cros-Aarteil S."/>
            <person name="Calhoun S."/>
            <person name="Haridas S."/>
            <person name="Kuo A."/>
            <person name="Pangilinan J."/>
            <person name="Riley R."/>
            <person name="Labutti K."/>
            <person name="Andreopoulos B."/>
            <person name="Lipzen A."/>
            <person name="Chen C."/>
            <person name="Yanf M."/>
            <person name="Daum C."/>
            <person name="Ng V."/>
            <person name="Clum A."/>
            <person name="Steindorff A."/>
            <person name="Ohm R."/>
            <person name="Martin F."/>
            <person name="Silar P."/>
            <person name="Natvig D."/>
            <person name="Lalanne C."/>
            <person name="Gautier V."/>
            <person name="Ament-Velasquez S.L."/>
            <person name="Kruys A."/>
            <person name="Hutchinson M.I."/>
            <person name="Powell A.J."/>
            <person name="Barry K."/>
            <person name="Miller A.N."/>
            <person name="Grigoriev I.V."/>
            <person name="Debuchy R."/>
            <person name="Gladieux P."/>
            <person name="Thoren M.H."/>
            <person name="Johannesson H."/>
        </authorList>
    </citation>
    <scope>NUCLEOTIDE SEQUENCE</scope>
    <source>
        <strain evidence="6">PSN324</strain>
    </source>
</reference>
<dbReference type="Gene3D" id="3.40.1090.10">
    <property type="entry name" value="Cytosolic phospholipase A2 catalytic domain"/>
    <property type="match status" value="1"/>
</dbReference>
<dbReference type="InterPro" id="IPR016035">
    <property type="entry name" value="Acyl_Trfase/lysoPLipase"/>
</dbReference>
<dbReference type="Pfam" id="PF01734">
    <property type="entry name" value="Patatin"/>
    <property type="match status" value="1"/>
</dbReference>
<organism evidence="6 7">
    <name type="scientific">Cladorrhinum samala</name>
    <dbReference type="NCBI Taxonomy" id="585594"/>
    <lineage>
        <taxon>Eukaryota</taxon>
        <taxon>Fungi</taxon>
        <taxon>Dikarya</taxon>
        <taxon>Ascomycota</taxon>
        <taxon>Pezizomycotina</taxon>
        <taxon>Sordariomycetes</taxon>
        <taxon>Sordariomycetidae</taxon>
        <taxon>Sordariales</taxon>
        <taxon>Podosporaceae</taxon>
        <taxon>Cladorrhinum</taxon>
    </lineage>
</organism>
<evidence type="ECO:0000256" key="4">
    <source>
        <dbReference type="PROSITE-ProRule" id="PRU01161"/>
    </source>
</evidence>
<feature type="short sequence motif" description="GXSXG" evidence="4">
    <location>
        <begin position="19"/>
        <end position="23"/>
    </location>
</feature>
<keyword evidence="2 4" id="KW-0442">Lipid degradation</keyword>
<dbReference type="GO" id="GO:0047499">
    <property type="term" value="F:calcium-independent phospholipase A2 activity"/>
    <property type="evidence" value="ECO:0007669"/>
    <property type="project" value="TreeGrafter"/>
</dbReference>
<dbReference type="SUPFAM" id="SSF52151">
    <property type="entry name" value="FabD/lysophospholipase-like"/>
    <property type="match status" value="1"/>
</dbReference>
<feature type="domain" description="PNPLA" evidence="5">
    <location>
        <begin position="1"/>
        <end position="198"/>
    </location>
</feature>
<dbReference type="GO" id="GO:0046486">
    <property type="term" value="P:glycerolipid metabolic process"/>
    <property type="evidence" value="ECO:0007669"/>
    <property type="project" value="UniProtKB-ARBA"/>
</dbReference>
<dbReference type="PROSITE" id="PS51635">
    <property type="entry name" value="PNPLA"/>
    <property type="match status" value="1"/>
</dbReference>
<keyword evidence="6" id="KW-0808">Transferase</keyword>
<feature type="active site" description="Nucleophile" evidence="4">
    <location>
        <position position="21"/>
    </location>
</feature>
<dbReference type="GO" id="GO:0019369">
    <property type="term" value="P:arachidonate metabolic process"/>
    <property type="evidence" value="ECO:0007669"/>
    <property type="project" value="TreeGrafter"/>
</dbReference>
<dbReference type="GO" id="GO:0016740">
    <property type="term" value="F:transferase activity"/>
    <property type="evidence" value="ECO:0007669"/>
    <property type="project" value="UniProtKB-KW"/>
</dbReference>
<feature type="active site" description="Proton acceptor" evidence="4">
    <location>
        <position position="185"/>
    </location>
</feature>
<gene>
    <name evidence="6" type="ORF">QBC42DRAFT_41282</name>
</gene>
<keyword evidence="1 4" id="KW-0378">Hydrolase</keyword>
<comment type="caution">
    <text evidence="4">Lacks conserved residue(s) required for the propagation of feature annotation.</text>
</comment>
<dbReference type="GO" id="GO:0016020">
    <property type="term" value="C:membrane"/>
    <property type="evidence" value="ECO:0007669"/>
    <property type="project" value="TreeGrafter"/>
</dbReference>
<dbReference type="EMBL" id="MU864929">
    <property type="protein sequence ID" value="KAK4466788.1"/>
    <property type="molecule type" value="Genomic_DNA"/>
</dbReference>
<protein>
    <submittedName>
        <fullName evidence="6">Acyl transferase/acyl hydrolase/lysophospholipase</fullName>
    </submittedName>
</protein>
<dbReference type="AlphaFoldDB" id="A0AAV9I132"/>
<evidence type="ECO:0000256" key="3">
    <source>
        <dbReference type="ARBA" id="ARBA00023098"/>
    </source>
</evidence>
<dbReference type="PANTHER" id="PTHR24185:SF1">
    <property type="entry name" value="CALCIUM-INDEPENDENT PHOSPHOLIPASE A2-GAMMA"/>
    <property type="match status" value="1"/>
</dbReference>
<keyword evidence="3 4" id="KW-0443">Lipid metabolism</keyword>
<proteinExistence type="predicted"/>
<evidence type="ECO:0000256" key="1">
    <source>
        <dbReference type="ARBA" id="ARBA00022801"/>
    </source>
</evidence>
<dbReference type="PANTHER" id="PTHR24185">
    <property type="entry name" value="CALCIUM-INDEPENDENT PHOSPHOLIPASE A2-GAMMA"/>
    <property type="match status" value="1"/>
</dbReference>
<evidence type="ECO:0000313" key="6">
    <source>
        <dbReference type="EMBL" id="KAK4466788.1"/>
    </source>
</evidence>
<dbReference type="InterPro" id="IPR002641">
    <property type="entry name" value="PNPLA_dom"/>
</dbReference>
<evidence type="ECO:0000313" key="7">
    <source>
        <dbReference type="Proteomes" id="UP001321749"/>
    </source>
</evidence>
<evidence type="ECO:0000256" key="2">
    <source>
        <dbReference type="ARBA" id="ARBA00022963"/>
    </source>
</evidence>
<keyword evidence="7" id="KW-1185">Reference proteome</keyword>
<comment type="caution">
    <text evidence="6">The sequence shown here is derived from an EMBL/GenBank/DDBJ whole genome shotgun (WGS) entry which is preliminary data.</text>
</comment>
<evidence type="ECO:0000259" key="5">
    <source>
        <dbReference type="PROSITE" id="PS51635"/>
    </source>
</evidence>
<dbReference type="Proteomes" id="UP001321749">
    <property type="component" value="Unassembled WGS sequence"/>
</dbReference>
<dbReference type="GO" id="GO:0016042">
    <property type="term" value="P:lipid catabolic process"/>
    <property type="evidence" value="ECO:0007669"/>
    <property type="project" value="UniProtKB-UniRule"/>
</dbReference>
<sequence length="324" mass="35570">MGGEDALREPWKYFDLIGGTSTGGLIAIMIGQLKMSIPDCIESYGKLSQNVFGSKSFCAKVFGYYGATIVGGTEYHSKAFEKEVQKLLDHHLPLDQKKLLSQSTSISKAKLLLPLSLQAEYPKVFVAALQQEAANPILLTNYTTNHNSQFKHFAILEAARATSAASTIFEPLRVEVDGVASNFVDAGLGYNCPIHLVMNEARRIWGNRPFGCILSLGTGVQPDAPVGKNLKDVAMTCKDMATNAQRIANAFYLGLVGEDSELLEVYFRLNVDQGLASIRLDEYEKLSEVGARTTAYLDLHQKELDKICMQLKAPTPPTRSRGTR</sequence>